<accession>A0A7C5I4D8</accession>
<dbReference type="Proteomes" id="UP000886014">
    <property type="component" value="Unassembled WGS sequence"/>
</dbReference>
<reference evidence="2" key="1">
    <citation type="journal article" date="2020" name="mSystems">
        <title>Genome- and Community-Level Interaction Insights into Carbon Utilization and Element Cycling Functions of Hydrothermarchaeota in Hydrothermal Sediment.</title>
        <authorList>
            <person name="Zhou Z."/>
            <person name="Liu Y."/>
            <person name="Xu W."/>
            <person name="Pan J."/>
            <person name="Luo Z.H."/>
            <person name="Li M."/>
        </authorList>
    </citation>
    <scope>NUCLEOTIDE SEQUENCE [LARGE SCALE GENOMIC DNA]</scope>
    <source>
        <strain evidence="2">HyVt-94</strain>
    </source>
</reference>
<dbReference type="Pfam" id="PF09704">
    <property type="entry name" value="Cas_Cas5d"/>
    <property type="match status" value="1"/>
</dbReference>
<protein>
    <submittedName>
        <fullName evidence="2">CRISPR-associated protein Cas5</fullName>
    </submittedName>
</protein>
<gene>
    <name evidence="2" type="primary">cas5</name>
    <name evidence="2" type="ORF">ENL41_01235</name>
</gene>
<dbReference type="Gene3D" id="3.30.70.2660">
    <property type="match status" value="1"/>
</dbReference>
<keyword evidence="1" id="KW-0051">Antiviral defense</keyword>
<dbReference type="GO" id="GO:0043571">
    <property type="term" value="P:maintenance of CRISPR repeat elements"/>
    <property type="evidence" value="ECO:0007669"/>
    <property type="project" value="InterPro"/>
</dbReference>
<dbReference type="GO" id="GO:0051607">
    <property type="term" value="P:defense response to virus"/>
    <property type="evidence" value="ECO:0007669"/>
    <property type="project" value="UniProtKB-KW"/>
</dbReference>
<dbReference type="AlphaFoldDB" id="A0A7C5I4D8"/>
<dbReference type="EMBL" id="DRTV01000096">
    <property type="protein sequence ID" value="HHF58030.1"/>
    <property type="molecule type" value="Genomic_DNA"/>
</dbReference>
<proteinExistence type="predicted"/>
<evidence type="ECO:0000256" key="1">
    <source>
        <dbReference type="ARBA" id="ARBA00023118"/>
    </source>
</evidence>
<dbReference type="InterPro" id="IPR021124">
    <property type="entry name" value="CRISPR-assoc_prot_Cas5"/>
</dbReference>
<name>A0A7C5I4D8_UNCW3</name>
<organism evidence="2">
    <name type="scientific">candidate division WOR-3 bacterium</name>
    <dbReference type="NCBI Taxonomy" id="2052148"/>
    <lineage>
        <taxon>Bacteria</taxon>
        <taxon>Bacteria division WOR-3</taxon>
    </lineage>
</organism>
<evidence type="ECO:0000313" key="2">
    <source>
        <dbReference type="EMBL" id="HHF58030.1"/>
    </source>
</evidence>
<comment type="caution">
    <text evidence="2">The sequence shown here is derived from an EMBL/GenBank/DDBJ whole genome shotgun (WGS) entry which is preliminary data.</text>
</comment>
<dbReference type="InterPro" id="IPR013422">
    <property type="entry name" value="CRISPR-assoc_prot_Cas5_N"/>
</dbReference>
<dbReference type="NCBIfam" id="TIGR02593">
    <property type="entry name" value="CRISPR_cas5"/>
    <property type="match status" value="1"/>
</dbReference>
<sequence length="245" mass="28688">MMNGLVLHLSGIFSFFRIPYTSLLMDTYPFPPKTTVIGMVGAAFGWKEEEFLENIKKFGYGVIIERSGEIVKEVARIFGNLRRDKERGIYYYEHKPVTKNMIYKPSYKVFLTSNEEDLINEATEKFYDPKYVLGLGDSEDLFYPEHPKFVKSMRIKEEKEAKKLRCILPSEIYRGYVKTLNTGEMVRGKNILLPREIKIPVDFVGRGKNRRFVSRNVFYYSGIELELKKPLEEVFDFDGEAVYLF</sequence>